<dbReference type="PANTHER" id="PTHR43137:SF1">
    <property type="entry name" value="DIHYDROOROTASE"/>
    <property type="match status" value="1"/>
</dbReference>
<dbReference type="PANTHER" id="PTHR43137">
    <property type="entry name" value="DIHYDROOROTASE"/>
    <property type="match status" value="1"/>
</dbReference>
<accession>A0AA52EHW4</accession>
<dbReference type="GO" id="GO:0005737">
    <property type="term" value="C:cytoplasm"/>
    <property type="evidence" value="ECO:0007669"/>
    <property type="project" value="TreeGrafter"/>
</dbReference>
<dbReference type="KEGG" id="tmk:QGN29_01735"/>
<evidence type="ECO:0000313" key="2">
    <source>
        <dbReference type="Proteomes" id="UP001268683"/>
    </source>
</evidence>
<dbReference type="PIRSF" id="PIRSF001237">
    <property type="entry name" value="DHOdimr"/>
    <property type="match status" value="1"/>
</dbReference>
<keyword evidence="2" id="KW-1185">Reference proteome</keyword>
<dbReference type="EMBL" id="CP123872">
    <property type="protein sequence ID" value="WND03085.1"/>
    <property type="molecule type" value="Genomic_DNA"/>
</dbReference>
<dbReference type="GO" id="GO:0004151">
    <property type="term" value="F:dihydroorotase activity"/>
    <property type="evidence" value="ECO:0007669"/>
    <property type="project" value="InterPro"/>
</dbReference>
<dbReference type="GO" id="GO:0006207">
    <property type="term" value="P:'de novo' pyrimidine nucleobase biosynthetic process"/>
    <property type="evidence" value="ECO:0007669"/>
    <property type="project" value="TreeGrafter"/>
</dbReference>
<sequence length="366" mass="40553">MTLQITLPHWYDLHTHFRQDETVRATVADHVKMGCIGALAMPNTKPPVGKVFEKDDVKDYKSVEAYRQEIMTASGGVFQEVIVPLYITRDIKPEMITAGAKKGVLKACKYYPPHGTTGADFGAPFDMFMENGVFAAMEESGVTLCIHGEEHGLSAEKYFDRGENAEELFYANKMPLLIRRFPKLRVVAEHLTTKVAVDFVKSAPEHVKATVTPQHLMYTIGTLLQGLKYHLYCLPLLKFDEDRLALRQAVTDPENTKFFAGTDSAPHVKKVTPCGCAAGCYTGGIAPQLYAQAFEMAGVDLSIAQGQEVFRKFLCEIGQTYYDLPKAQGTFTIEKTAENIKPLAMAGETIIPLPLGMDTPMTWSIV</sequence>
<proteinExistence type="predicted"/>
<dbReference type="InterPro" id="IPR004721">
    <property type="entry name" value="DHOdimr"/>
</dbReference>
<name>A0AA52EHW4_9PROT</name>
<organism evidence="1 2">
    <name type="scientific">Temperatibacter marinus</name>
    <dbReference type="NCBI Taxonomy" id="1456591"/>
    <lineage>
        <taxon>Bacteria</taxon>
        <taxon>Pseudomonadati</taxon>
        <taxon>Pseudomonadota</taxon>
        <taxon>Alphaproteobacteria</taxon>
        <taxon>Kordiimonadales</taxon>
        <taxon>Temperatibacteraceae</taxon>
        <taxon>Temperatibacter</taxon>
    </lineage>
</organism>
<dbReference type="Proteomes" id="UP001268683">
    <property type="component" value="Chromosome"/>
</dbReference>
<gene>
    <name evidence="1" type="ORF">QGN29_01735</name>
</gene>
<dbReference type="RefSeq" id="WP_310798934.1">
    <property type="nucleotide sequence ID" value="NZ_CP123872.1"/>
</dbReference>
<evidence type="ECO:0008006" key="3">
    <source>
        <dbReference type="Google" id="ProtNLM"/>
    </source>
</evidence>
<protein>
    <recommendedName>
        <fullName evidence="3">Dihydroorotase</fullName>
    </recommendedName>
</protein>
<dbReference type="AlphaFoldDB" id="A0AA52EHW4"/>
<dbReference type="SUPFAM" id="SSF51556">
    <property type="entry name" value="Metallo-dependent hydrolases"/>
    <property type="match status" value="1"/>
</dbReference>
<dbReference type="Gene3D" id="3.20.20.140">
    <property type="entry name" value="Metal-dependent hydrolases"/>
    <property type="match status" value="1"/>
</dbReference>
<dbReference type="InterPro" id="IPR032466">
    <property type="entry name" value="Metal_Hydrolase"/>
</dbReference>
<reference evidence="1" key="1">
    <citation type="submission" date="2023-04" db="EMBL/GenBank/DDBJ databases">
        <title>Complete genome sequence of Temperatibacter marinus.</title>
        <authorList>
            <person name="Rong J.-C."/>
            <person name="Yi M.-L."/>
            <person name="Zhao Q."/>
        </authorList>
    </citation>
    <scope>NUCLEOTIDE SEQUENCE</scope>
    <source>
        <strain evidence="1">NBRC 110045</strain>
    </source>
</reference>
<dbReference type="GO" id="GO:0006221">
    <property type="term" value="P:pyrimidine nucleotide biosynthetic process"/>
    <property type="evidence" value="ECO:0007669"/>
    <property type="project" value="TreeGrafter"/>
</dbReference>
<evidence type="ECO:0000313" key="1">
    <source>
        <dbReference type="EMBL" id="WND03085.1"/>
    </source>
</evidence>